<name>A0A9Q1R668_9SOLA</name>
<proteinExistence type="predicted"/>
<dbReference type="Proteomes" id="UP001152561">
    <property type="component" value="Unassembled WGS sequence"/>
</dbReference>
<protein>
    <submittedName>
        <fullName evidence="1">Uncharacterized protein</fullName>
    </submittedName>
</protein>
<sequence length="166" mass="18545">MAAHQRGTVDHINGRERVTLEATKHRHANVYNYSWSRQKWAYSTMVKYVKAPLQPGGGSTECGYCVMRFMKELMLDSTLITNNPFQSGVSLMAWAPRKEAFFAFHLSCAGKAQRQSQGTVKLHRVFLSSGAAIDSTSILDFNPAIKCDCSNRTACHITGLEPWSNL</sequence>
<evidence type="ECO:0000313" key="2">
    <source>
        <dbReference type="Proteomes" id="UP001152561"/>
    </source>
</evidence>
<dbReference type="AlphaFoldDB" id="A0A9Q1R668"/>
<dbReference type="EMBL" id="JAJAGQ010000014">
    <property type="protein sequence ID" value="KAJ8542747.1"/>
    <property type="molecule type" value="Genomic_DNA"/>
</dbReference>
<organism evidence="1 2">
    <name type="scientific">Anisodus acutangulus</name>
    <dbReference type="NCBI Taxonomy" id="402998"/>
    <lineage>
        <taxon>Eukaryota</taxon>
        <taxon>Viridiplantae</taxon>
        <taxon>Streptophyta</taxon>
        <taxon>Embryophyta</taxon>
        <taxon>Tracheophyta</taxon>
        <taxon>Spermatophyta</taxon>
        <taxon>Magnoliopsida</taxon>
        <taxon>eudicotyledons</taxon>
        <taxon>Gunneridae</taxon>
        <taxon>Pentapetalae</taxon>
        <taxon>asterids</taxon>
        <taxon>lamiids</taxon>
        <taxon>Solanales</taxon>
        <taxon>Solanaceae</taxon>
        <taxon>Solanoideae</taxon>
        <taxon>Hyoscyameae</taxon>
        <taxon>Anisodus</taxon>
    </lineage>
</organism>
<accession>A0A9Q1R668</accession>
<gene>
    <name evidence="1" type="ORF">K7X08_005270</name>
</gene>
<dbReference type="OrthoDB" id="1938968at2759"/>
<reference evidence="2" key="1">
    <citation type="journal article" date="2023" name="Proc. Natl. Acad. Sci. U.S.A.">
        <title>Genomic and structural basis for evolution of tropane alkaloid biosynthesis.</title>
        <authorList>
            <person name="Wanga Y.-J."/>
            <person name="Taina T."/>
            <person name="Yua J.-Y."/>
            <person name="Lia J."/>
            <person name="Xua B."/>
            <person name="Chenc J."/>
            <person name="D'Auriad J.C."/>
            <person name="Huanga J.-P."/>
            <person name="Huanga S.-X."/>
        </authorList>
    </citation>
    <scope>NUCLEOTIDE SEQUENCE [LARGE SCALE GENOMIC DNA]</scope>
    <source>
        <strain evidence="2">cv. KIB-2019</strain>
    </source>
</reference>
<evidence type="ECO:0000313" key="1">
    <source>
        <dbReference type="EMBL" id="KAJ8542747.1"/>
    </source>
</evidence>
<keyword evidence="2" id="KW-1185">Reference proteome</keyword>
<comment type="caution">
    <text evidence="1">The sequence shown here is derived from an EMBL/GenBank/DDBJ whole genome shotgun (WGS) entry which is preliminary data.</text>
</comment>